<dbReference type="PhylomeDB" id="P73413"/>
<keyword evidence="2" id="KW-1185">Reference proteome</keyword>
<dbReference type="STRING" id="1148.gene:10498317"/>
<dbReference type="PaxDb" id="1148-1652532"/>
<gene>
    <name evidence="1" type="ordered locus">sll1717</name>
</gene>
<evidence type="ECO:0000313" key="1">
    <source>
        <dbReference type="EMBL" id="BAA17453.1"/>
    </source>
</evidence>
<evidence type="ECO:0000313" key="2">
    <source>
        <dbReference type="Proteomes" id="UP000001425"/>
    </source>
</evidence>
<dbReference type="eggNOG" id="ENOG5031R6R">
    <property type="taxonomic scope" value="Bacteria"/>
</dbReference>
<reference evidence="1 2" key="1">
    <citation type="journal article" date="1995" name="DNA Res.">
        <title>Sequence analysis of the genome of the unicellular cyanobacterium Synechocystis sp. strain PCC6803. I. Sequence features in the 1 Mb region from map positions 64% to 92% of the genome.</title>
        <authorList>
            <person name="Kaneko T."/>
            <person name="Tanaka A."/>
            <person name="Sato S."/>
            <person name="Kotani H."/>
            <person name="Sazuka T."/>
            <person name="Miyajima N."/>
            <person name="Sugiura M."/>
            <person name="Tabata S."/>
        </authorList>
    </citation>
    <scope>NUCLEOTIDE SEQUENCE [LARGE SCALE GENOMIC DNA]</scope>
    <source>
        <strain evidence="2">ATCC 27184 / PCC 6803 / Kazusa</strain>
    </source>
</reference>
<dbReference type="Proteomes" id="UP000001425">
    <property type="component" value="Chromosome"/>
</dbReference>
<protein>
    <submittedName>
        <fullName evidence="1">Sll1717 protein</fullName>
    </submittedName>
</protein>
<dbReference type="InterPro" id="IPR059206">
    <property type="entry name" value="Sll1717-like"/>
</dbReference>
<accession>P73413</accession>
<dbReference type="AlphaFoldDB" id="P73413"/>
<proteinExistence type="predicted"/>
<sequence length="511" mass="58095">MSVLKWINVGKVSAERDDELVNYFYDNGVLNSVLTNKSSFLVLGRKGAGKTAVFRYLKENPHQYLSDKDILVSLSFEDYNWKVHSLLSNSETAESLAYKHSWRFVILVEVIKAYASRCAKDGVTVPQPIAKAQTLLEKLFDHPLPSVYQLIGRKLLGLSKVKLPRAGLDLEDGSFDSVEVSGGELSFEEVSADNDIRTALAQNVSNIIAYLEAALAKIQPCEYRTVICFDRVDEAWDNVSLDVSRKVLAGLVSASDSLTAKYNGVVRPIIFLREDIFSVLPLNDSNKLREDCGALLKWDRDDLFKLLLRRLSYFAQKNDVDAVEDLDGLFDKNEMRQRSKPSNYLLKRTMMRPRDMICFLSRTIDAVKESVNDPFEETPANFDHLPVEAIYTAEPGYSEWLRQELLDEWFIQYSHIVKLLSAIQNHASTQFTRAELESQLRALGVEFTQTGILDDLRFLFDNSVVGFKIGASTTWRYRCFYPSQGFIESDLYKVHDGLIRALNLKEPRDAS</sequence>
<dbReference type="PIR" id="S77350">
    <property type="entry name" value="S77350"/>
</dbReference>
<dbReference type="EMBL" id="BA000022">
    <property type="protein sequence ID" value="BAA17453.1"/>
    <property type="molecule type" value="Genomic_DNA"/>
</dbReference>
<reference evidence="1 2" key="2">
    <citation type="journal article" date="1996" name="DNA Res.">
        <title>Sequence analysis of the genome of the unicellular cyanobacterium Synechocystis sp. strain PCC6803. II. Sequence determination of the entire genome and assignment of potential protein-coding regions.</title>
        <authorList>
            <person name="Kaneko T."/>
            <person name="Sato S."/>
            <person name="Kotani H."/>
            <person name="Tanaka A."/>
            <person name="Asamizu E."/>
            <person name="Nakamura Y."/>
            <person name="Miyajima N."/>
            <person name="Hirosawa M."/>
            <person name="Sugiura M."/>
            <person name="Sasamoto S."/>
            <person name="Kimura T."/>
            <person name="Hosouchi T."/>
            <person name="Matsuno A."/>
            <person name="Muraki A."/>
            <person name="Nakazaki N."/>
            <person name="Naruo K."/>
            <person name="Okumura S."/>
            <person name="Shimpo S."/>
            <person name="Takeuchi C."/>
            <person name="Wada T."/>
            <person name="Watanabe A."/>
            <person name="Yamada M."/>
            <person name="Yasuda M."/>
            <person name="Tabata S."/>
        </authorList>
    </citation>
    <scope>NUCLEOTIDE SEQUENCE [LARGE SCALE GENOMIC DNA]</scope>
    <source>
        <strain evidence="2">ATCC 27184 / PCC 6803 / Kazusa</strain>
    </source>
</reference>
<name>P73413_SYNY3</name>
<dbReference type="InParanoid" id="P73413"/>
<organism evidence="1 2">
    <name type="scientific">Synechocystis sp. (strain ATCC 27184 / PCC 6803 / Kazusa)</name>
    <dbReference type="NCBI Taxonomy" id="1111708"/>
    <lineage>
        <taxon>Bacteria</taxon>
        <taxon>Bacillati</taxon>
        <taxon>Cyanobacteriota</taxon>
        <taxon>Cyanophyceae</taxon>
        <taxon>Synechococcales</taxon>
        <taxon>Merismopediaceae</taxon>
        <taxon>Synechocystis</taxon>
    </lineage>
</organism>
<dbReference type="KEGG" id="syn:sll1717"/>
<dbReference type="EnsemblBacteria" id="BAA17453">
    <property type="protein sequence ID" value="BAA17453"/>
    <property type="gene ID" value="BAA17453"/>
</dbReference>
<dbReference type="NCBIfam" id="NF047389">
    <property type="entry name" value="ATPase_Sll1717"/>
    <property type="match status" value="1"/>
</dbReference>